<proteinExistence type="inferred from homology"/>
<protein>
    <submittedName>
        <fullName evidence="4">Lipopolysaccharide/colanic/teichoic acid biosynthesis glycosyltransferase</fullName>
    </submittedName>
</protein>
<feature type="transmembrane region" description="Helical" evidence="2">
    <location>
        <begin position="13"/>
        <end position="33"/>
    </location>
</feature>
<keyword evidence="2" id="KW-1133">Transmembrane helix</keyword>
<evidence type="ECO:0000313" key="5">
    <source>
        <dbReference type="Proteomes" id="UP000559182"/>
    </source>
</evidence>
<dbReference type="InterPro" id="IPR003362">
    <property type="entry name" value="Bact_transf"/>
</dbReference>
<dbReference type="Proteomes" id="UP000559182">
    <property type="component" value="Unassembled WGS sequence"/>
</dbReference>
<feature type="domain" description="Bacterial sugar transferase" evidence="3">
    <location>
        <begin position="67"/>
        <end position="106"/>
    </location>
</feature>
<accession>A0A839MYX1</accession>
<evidence type="ECO:0000256" key="2">
    <source>
        <dbReference type="SAM" id="Phobius"/>
    </source>
</evidence>
<dbReference type="Pfam" id="PF02397">
    <property type="entry name" value="Bac_transf"/>
    <property type="match status" value="2"/>
</dbReference>
<comment type="caution">
    <text evidence="4">The sequence shown here is derived from an EMBL/GenBank/DDBJ whole genome shotgun (WGS) entry which is preliminary data.</text>
</comment>
<organism evidence="4 5">
    <name type="scientific">Flexivirga oryzae</name>
    <dbReference type="NCBI Taxonomy" id="1794944"/>
    <lineage>
        <taxon>Bacteria</taxon>
        <taxon>Bacillati</taxon>
        <taxon>Actinomycetota</taxon>
        <taxon>Actinomycetes</taxon>
        <taxon>Micrococcales</taxon>
        <taxon>Dermacoccaceae</taxon>
        <taxon>Flexivirga</taxon>
    </lineage>
</organism>
<comment type="similarity">
    <text evidence="1">Belongs to the bacterial sugar transferase family.</text>
</comment>
<evidence type="ECO:0000259" key="3">
    <source>
        <dbReference type="Pfam" id="PF02397"/>
    </source>
</evidence>
<keyword evidence="2" id="KW-0812">Transmembrane</keyword>
<sequence>MTLTSGRYAVDKLVAAVALVLASPVFLVMAVAARRRSPGRVLRSQLRIGVDGRIFRMLGFRNTQRDGVLDALPRLLNVLRGDMSLVGPRAPRPEELARQLRVRPGMLTTR</sequence>
<feature type="domain" description="Bacterial sugar transferase" evidence="3">
    <location>
        <begin position="9"/>
        <end position="63"/>
    </location>
</feature>
<dbReference type="PANTHER" id="PTHR30576">
    <property type="entry name" value="COLANIC BIOSYNTHESIS UDP-GLUCOSE LIPID CARRIER TRANSFERASE"/>
    <property type="match status" value="1"/>
</dbReference>
<dbReference type="GO" id="GO:0016780">
    <property type="term" value="F:phosphotransferase activity, for other substituted phosphate groups"/>
    <property type="evidence" value="ECO:0007669"/>
    <property type="project" value="TreeGrafter"/>
</dbReference>
<evidence type="ECO:0000256" key="1">
    <source>
        <dbReference type="ARBA" id="ARBA00006464"/>
    </source>
</evidence>
<dbReference type="EMBL" id="JACHVQ010000001">
    <property type="protein sequence ID" value="MBB2890357.1"/>
    <property type="molecule type" value="Genomic_DNA"/>
</dbReference>
<keyword evidence="5" id="KW-1185">Reference proteome</keyword>
<evidence type="ECO:0000313" key="4">
    <source>
        <dbReference type="EMBL" id="MBB2890357.1"/>
    </source>
</evidence>
<keyword evidence="4" id="KW-0808">Transferase</keyword>
<name>A0A839MYX1_9MICO</name>
<gene>
    <name evidence="4" type="ORF">FHU39_000341</name>
</gene>
<dbReference type="PANTHER" id="PTHR30576:SF0">
    <property type="entry name" value="UNDECAPRENYL-PHOSPHATE N-ACETYLGALACTOSAMINYL 1-PHOSPHATE TRANSFERASE-RELATED"/>
    <property type="match status" value="1"/>
</dbReference>
<dbReference type="RefSeq" id="WP_183318389.1">
    <property type="nucleotide sequence ID" value="NZ_JACHVQ010000001.1"/>
</dbReference>
<keyword evidence="2" id="KW-0472">Membrane</keyword>
<reference evidence="4 5" key="1">
    <citation type="submission" date="2020-08" db="EMBL/GenBank/DDBJ databases">
        <title>Sequencing the genomes of 1000 actinobacteria strains.</title>
        <authorList>
            <person name="Klenk H.-P."/>
        </authorList>
    </citation>
    <scope>NUCLEOTIDE SEQUENCE [LARGE SCALE GENOMIC DNA]</scope>
    <source>
        <strain evidence="4 5">DSM 105369</strain>
    </source>
</reference>
<dbReference type="AlphaFoldDB" id="A0A839MYX1"/>